<dbReference type="InterPro" id="IPR018564">
    <property type="entry name" value="Repl_chkpnt_MRC1_dom"/>
</dbReference>
<feature type="domain" description="DNA replication checkpoint mediator MRC1" evidence="2">
    <location>
        <begin position="95"/>
        <end position="245"/>
    </location>
</feature>
<evidence type="ECO:0000256" key="1">
    <source>
        <dbReference type="SAM" id="MobiDB-lite"/>
    </source>
</evidence>
<protein>
    <submittedName>
        <fullName evidence="3">MRC1-like domain-containing protein</fullName>
    </submittedName>
</protein>
<feature type="compositionally biased region" description="Basic residues" evidence="1">
    <location>
        <begin position="216"/>
        <end position="225"/>
    </location>
</feature>
<feature type="compositionally biased region" description="Acidic residues" evidence="1">
    <location>
        <begin position="271"/>
        <end position="308"/>
    </location>
</feature>
<dbReference type="AlphaFoldDB" id="A0AAD4M4Y7"/>
<proteinExistence type="predicted"/>
<feature type="compositionally biased region" description="Basic and acidic residues" evidence="1">
    <location>
        <begin position="319"/>
        <end position="343"/>
    </location>
</feature>
<comment type="caution">
    <text evidence="3">The sequence shown here is derived from an EMBL/GenBank/DDBJ whole genome shotgun (WGS) entry which is preliminary data.</text>
</comment>
<feature type="compositionally biased region" description="Acidic residues" evidence="1">
    <location>
        <begin position="128"/>
        <end position="138"/>
    </location>
</feature>
<feature type="region of interest" description="Disordered" evidence="1">
    <location>
        <begin position="167"/>
        <end position="241"/>
    </location>
</feature>
<gene>
    <name evidence="3" type="ORF">B0F90DRAFT_586992</name>
</gene>
<evidence type="ECO:0000313" key="3">
    <source>
        <dbReference type="EMBL" id="KAI0299734.1"/>
    </source>
</evidence>
<dbReference type="EMBL" id="WTXG01000021">
    <property type="protein sequence ID" value="KAI0299734.1"/>
    <property type="molecule type" value="Genomic_DNA"/>
</dbReference>
<feature type="region of interest" description="Disordered" evidence="1">
    <location>
        <begin position="90"/>
        <end position="140"/>
    </location>
</feature>
<keyword evidence="4" id="KW-1185">Reference proteome</keyword>
<reference evidence="3" key="1">
    <citation type="journal article" date="2022" name="New Phytol.">
        <title>Evolutionary transition to the ectomycorrhizal habit in the genomes of a hyperdiverse lineage of mushroom-forming fungi.</title>
        <authorList>
            <person name="Looney B."/>
            <person name="Miyauchi S."/>
            <person name="Morin E."/>
            <person name="Drula E."/>
            <person name="Courty P.E."/>
            <person name="Kohler A."/>
            <person name="Kuo A."/>
            <person name="LaButti K."/>
            <person name="Pangilinan J."/>
            <person name="Lipzen A."/>
            <person name="Riley R."/>
            <person name="Andreopoulos W."/>
            <person name="He G."/>
            <person name="Johnson J."/>
            <person name="Nolan M."/>
            <person name="Tritt A."/>
            <person name="Barry K.W."/>
            <person name="Grigoriev I.V."/>
            <person name="Nagy L.G."/>
            <person name="Hibbett D."/>
            <person name="Henrissat B."/>
            <person name="Matheny P.B."/>
            <person name="Labbe J."/>
            <person name="Martin F.M."/>
        </authorList>
    </citation>
    <scope>NUCLEOTIDE SEQUENCE</scope>
    <source>
        <strain evidence="3">BPL690</strain>
    </source>
</reference>
<feature type="compositionally biased region" description="Basic and acidic residues" evidence="1">
    <location>
        <begin position="167"/>
        <end position="184"/>
    </location>
</feature>
<sequence length="343" mass="37944">MALSPLTARQPLSTLAETSPLSSSARREPLRRLRRHHTSPDESGLGSARRQYAYVRGQTLSPSPSPSPAKAKGTAMVQRTVFTELMMGAQRDKVKAKKRSEFVEDQAVESDEDDMLGFGGVRKKGGQDEDEDDEDDADEVVKNLVDDAHMNDSALAKAKVLEKHLEHQNADDAHIEKEMKDVVAGRRRTRKRGGAGGLLGSDGSDESEDDEEARVRRQRMAKKRRVVGDTLDELGRNPTTAPFHATYHTALVDDAEEFAYLDRDQGQSEEGGVEGGDDREPDEGEVDEEEEGGEGGGEQQEDDEDVEMAEPYKTTTTMRRKETVSTAEVRKTLLEVARGERFT</sequence>
<evidence type="ECO:0000259" key="2">
    <source>
        <dbReference type="Pfam" id="PF09444"/>
    </source>
</evidence>
<name>A0AAD4M4Y7_9AGAM</name>
<feature type="compositionally biased region" description="Acidic residues" evidence="1">
    <location>
        <begin position="203"/>
        <end position="212"/>
    </location>
</feature>
<accession>A0AAD4M4Y7</accession>
<feature type="compositionally biased region" description="Acidic residues" evidence="1">
    <location>
        <begin position="103"/>
        <end position="115"/>
    </location>
</feature>
<feature type="region of interest" description="Disordered" evidence="1">
    <location>
        <begin position="1"/>
        <end position="75"/>
    </location>
</feature>
<dbReference type="Proteomes" id="UP001203297">
    <property type="component" value="Unassembled WGS sequence"/>
</dbReference>
<evidence type="ECO:0000313" key="4">
    <source>
        <dbReference type="Proteomes" id="UP001203297"/>
    </source>
</evidence>
<organism evidence="3 4">
    <name type="scientific">Multifurca ochricompacta</name>
    <dbReference type="NCBI Taxonomy" id="376703"/>
    <lineage>
        <taxon>Eukaryota</taxon>
        <taxon>Fungi</taxon>
        <taxon>Dikarya</taxon>
        <taxon>Basidiomycota</taxon>
        <taxon>Agaricomycotina</taxon>
        <taxon>Agaricomycetes</taxon>
        <taxon>Russulales</taxon>
        <taxon>Russulaceae</taxon>
        <taxon>Multifurca</taxon>
    </lineage>
</organism>
<feature type="region of interest" description="Disordered" evidence="1">
    <location>
        <begin position="256"/>
        <end position="343"/>
    </location>
</feature>
<dbReference type="Pfam" id="PF09444">
    <property type="entry name" value="MRC1"/>
    <property type="match status" value="1"/>
</dbReference>